<dbReference type="EMBL" id="AP027732">
    <property type="protein sequence ID" value="BDZ49303.1"/>
    <property type="molecule type" value="Genomic_DNA"/>
</dbReference>
<proteinExistence type="predicted"/>
<keyword evidence="1" id="KW-0472">Membrane</keyword>
<dbReference type="Proteomes" id="UP001321486">
    <property type="component" value="Chromosome"/>
</dbReference>
<protein>
    <submittedName>
        <fullName evidence="2">Uncharacterized protein</fullName>
    </submittedName>
</protein>
<reference evidence="3" key="1">
    <citation type="journal article" date="2019" name="Int. J. Syst. Evol. Microbiol.">
        <title>The Global Catalogue of Microorganisms (GCM) 10K type strain sequencing project: providing services to taxonomists for standard genome sequencing and annotation.</title>
        <authorList>
            <consortium name="The Broad Institute Genomics Platform"/>
            <consortium name="The Broad Institute Genome Sequencing Center for Infectious Disease"/>
            <person name="Wu L."/>
            <person name="Ma J."/>
        </authorList>
    </citation>
    <scope>NUCLEOTIDE SEQUENCE [LARGE SCALE GENOMIC DNA]</scope>
    <source>
        <strain evidence="3">NBRC 108728</strain>
    </source>
</reference>
<sequence length="83" mass="9043">MCDEVARGHTLGEAFVESRGAKLSNIVIAVVAIALFLFGILCFGLAFQVDEAWRFLTFLGGILACTAALFIPMTFIGRSNRSW</sequence>
<keyword evidence="1" id="KW-1133">Transmembrane helix</keyword>
<name>A0ABM8GLK8_9MICO</name>
<evidence type="ECO:0000256" key="1">
    <source>
        <dbReference type="SAM" id="Phobius"/>
    </source>
</evidence>
<organism evidence="2 3">
    <name type="scientific">Frondihabitans sucicola</name>
    <dbReference type="NCBI Taxonomy" id="1268041"/>
    <lineage>
        <taxon>Bacteria</taxon>
        <taxon>Bacillati</taxon>
        <taxon>Actinomycetota</taxon>
        <taxon>Actinomycetes</taxon>
        <taxon>Micrococcales</taxon>
        <taxon>Microbacteriaceae</taxon>
        <taxon>Frondihabitans</taxon>
    </lineage>
</organism>
<evidence type="ECO:0000313" key="3">
    <source>
        <dbReference type="Proteomes" id="UP001321486"/>
    </source>
</evidence>
<feature type="transmembrane region" description="Helical" evidence="1">
    <location>
        <begin position="53"/>
        <end position="76"/>
    </location>
</feature>
<feature type="transmembrane region" description="Helical" evidence="1">
    <location>
        <begin position="26"/>
        <end position="47"/>
    </location>
</feature>
<keyword evidence="3" id="KW-1185">Reference proteome</keyword>
<keyword evidence="1" id="KW-0812">Transmembrane</keyword>
<gene>
    <name evidence="2" type="ORF">GCM10025867_15440</name>
</gene>
<evidence type="ECO:0000313" key="2">
    <source>
        <dbReference type="EMBL" id="BDZ49303.1"/>
    </source>
</evidence>
<accession>A0ABM8GLK8</accession>